<keyword evidence="7 12" id="KW-0812">Transmembrane</keyword>
<evidence type="ECO:0000256" key="10">
    <source>
        <dbReference type="ARBA" id="ARBA00023012"/>
    </source>
</evidence>
<dbReference type="Pfam" id="PF00512">
    <property type="entry name" value="HisKA"/>
    <property type="match status" value="1"/>
</dbReference>
<evidence type="ECO:0000256" key="4">
    <source>
        <dbReference type="ARBA" id="ARBA00022475"/>
    </source>
</evidence>
<dbReference type="RefSeq" id="WP_012104678.1">
    <property type="nucleotide sequence ID" value="NZ_CP009792.1"/>
</dbReference>
<keyword evidence="10" id="KW-0902">Two-component regulatory system</keyword>
<evidence type="ECO:0000256" key="11">
    <source>
        <dbReference type="ARBA" id="ARBA00023136"/>
    </source>
</evidence>
<dbReference type="PANTHER" id="PTHR45436:SF10">
    <property type="entry name" value="HISTIDINE KINASE"/>
    <property type="match status" value="1"/>
</dbReference>
<keyword evidence="6" id="KW-0808">Transferase</keyword>
<dbReference type="PRINTS" id="PR00344">
    <property type="entry name" value="BCTRLSENSOR"/>
</dbReference>
<evidence type="ECO:0000256" key="2">
    <source>
        <dbReference type="ARBA" id="ARBA00004651"/>
    </source>
</evidence>
<organism evidence="15">
    <name type="scientific">Yersinia pseudotuberculosis serotype O:3 (strain YPIII)</name>
    <dbReference type="NCBI Taxonomy" id="502800"/>
    <lineage>
        <taxon>Bacteria</taxon>
        <taxon>Pseudomonadati</taxon>
        <taxon>Pseudomonadota</taxon>
        <taxon>Gammaproteobacteria</taxon>
        <taxon>Enterobacterales</taxon>
        <taxon>Yersiniaceae</taxon>
        <taxon>Yersinia</taxon>
    </lineage>
</organism>
<dbReference type="InterPro" id="IPR050428">
    <property type="entry name" value="TCS_sensor_his_kinase"/>
</dbReference>
<evidence type="ECO:0000259" key="13">
    <source>
        <dbReference type="PROSITE" id="PS50109"/>
    </source>
</evidence>
<keyword evidence="5" id="KW-0597">Phosphoprotein</keyword>
<dbReference type="PATRIC" id="fig|502800.11.peg.1505"/>
<dbReference type="PROSITE" id="PS50885">
    <property type="entry name" value="HAMP"/>
    <property type="match status" value="1"/>
</dbReference>
<dbReference type="InterPro" id="IPR036890">
    <property type="entry name" value="HATPase_C_sf"/>
</dbReference>
<dbReference type="InterPro" id="IPR029151">
    <property type="entry name" value="Sensor-like_sf"/>
</dbReference>
<dbReference type="Gene3D" id="3.30.450.20">
    <property type="entry name" value="PAS domain"/>
    <property type="match status" value="1"/>
</dbReference>
<dbReference type="SUPFAM" id="SSF47384">
    <property type="entry name" value="Homodimeric domain of signal transducing histidine kinase"/>
    <property type="match status" value="1"/>
</dbReference>
<protein>
    <recommendedName>
        <fullName evidence="3">histidine kinase</fullName>
        <ecNumber evidence="3">2.7.13.3</ecNumber>
    </recommendedName>
</protein>
<evidence type="ECO:0000256" key="3">
    <source>
        <dbReference type="ARBA" id="ARBA00012438"/>
    </source>
</evidence>
<dbReference type="Pfam" id="PF02518">
    <property type="entry name" value="HATPase_c"/>
    <property type="match status" value="1"/>
</dbReference>
<accession>A0A0H3B182</accession>
<dbReference type="NCBIfam" id="NF008312">
    <property type="entry name" value="PRK11100.1"/>
    <property type="match status" value="1"/>
</dbReference>
<keyword evidence="8 15" id="KW-0418">Kinase</keyword>
<dbReference type="SMART" id="SM00388">
    <property type="entry name" value="HisKA"/>
    <property type="match status" value="1"/>
</dbReference>
<dbReference type="GO" id="GO:0000155">
    <property type="term" value="F:phosphorelay sensor kinase activity"/>
    <property type="evidence" value="ECO:0007669"/>
    <property type="project" value="InterPro"/>
</dbReference>
<evidence type="ECO:0000256" key="8">
    <source>
        <dbReference type="ARBA" id="ARBA00022777"/>
    </source>
</evidence>
<dbReference type="SUPFAM" id="SSF55874">
    <property type="entry name" value="ATPase domain of HSP90 chaperone/DNA topoisomerase II/histidine kinase"/>
    <property type="match status" value="1"/>
</dbReference>
<dbReference type="InterPro" id="IPR004358">
    <property type="entry name" value="Sig_transdc_His_kin-like_C"/>
</dbReference>
<name>A0A0H3B182_YERPY</name>
<dbReference type="InterPro" id="IPR036097">
    <property type="entry name" value="HisK_dim/P_sf"/>
</dbReference>
<evidence type="ECO:0000256" key="1">
    <source>
        <dbReference type="ARBA" id="ARBA00000085"/>
    </source>
</evidence>
<evidence type="ECO:0000256" key="6">
    <source>
        <dbReference type="ARBA" id="ARBA00022679"/>
    </source>
</evidence>
<feature type="domain" description="Histidine kinase" evidence="13">
    <location>
        <begin position="262"/>
        <end position="474"/>
    </location>
</feature>
<evidence type="ECO:0000256" key="12">
    <source>
        <dbReference type="SAM" id="Phobius"/>
    </source>
</evidence>
<keyword evidence="11 12" id="KW-0472">Membrane</keyword>
<dbReference type="SMART" id="SM00387">
    <property type="entry name" value="HATPase_c"/>
    <property type="match status" value="1"/>
</dbReference>
<dbReference type="Gene3D" id="1.10.287.130">
    <property type="match status" value="1"/>
</dbReference>
<dbReference type="InterPro" id="IPR003661">
    <property type="entry name" value="HisK_dim/P_dom"/>
</dbReference>
<evidence type="ECO:0000256" key="9">
    <source>
        <dbReference type="ARBA" id="ARBA00022989"/>
    </source>
</evidence>
<dbReference type="PANTHER" id="PTHR45436">
    <property type="entry name" value="SENSOR HISTIDINE KINASE YKOH"/>
    <property type="match status" value="1"/>
</dbReference>
<gene>
    <name evidence="15" type="ordered locus">YPK_0879</name>
</gene>
<evidence type="ECO:0000259" key="14">
    <source>
        <dbReference type="PROSITE" id="PS50885"/>
    </source>
</evidence>
<feature type="domain" description="HAMP" evidence="14">
    <location>
        <begin position="204"/>
        <end position="255"/>
    </location>
</feature>
<keyword evidence="4" id="KW-1003">Cell membrane</keyword>
<dbReference type="InterPro" id="IPR003660">
    <property type="entry name" value="HAMP_dom"/>
</dbReference>
<proteinExistence type="predicted"/>
<feature type="transmembrane region" description="Helical" evidence="12">
    <location>
        <begin position="184"/>
        <end position="206"/>
    </location>
</feature>
<dbReference type="EC" id="2.7.13.3" evidence="3"/>
<dbReference type="AlphaFoldDB" id="A0A0H3B182"/>
<sequence length="477" mass="52378">MKIGVRLLLGYFLIVAIAGYFVIRIFLQEVKPGVRRATEGTLVDTATLLAQFARQDILQNKVADGQLAQAFSSLNLRPIGANIEGIRKDRNEYRVYLTDTDGQVIFDSSGRALGQDYSRWNDVWLTLRGEYGARSSRTDPDDAESSVMYVAAPVIVENRIVGVLSIGKPNLSMVPVIKRSERKILFAGGLLLGIALLIGLGFVWWINRAIGKLVDYAERVAEGQAVALPAMGSSELNDLALALESMRLKLDGKAYIEQYVHTLTHELKSPLAAISGAAELLRESPPPETAQRFLINIEQQSARIQQLVDKMLVQARLESRVDLQLSPLEISHILKQSFSAKEAQAVSRGVTLRLKSVDNAMLIGDGLLLSQALTNLIDNALDFTPAGGEINVSGERQDDTYLITVEDSGCGIPDYAQEKIFDRFYSLPRANSPKSTGLGLNFVREVAAIHQGSICLENRLPQGVSARLTLPLSRVHR</sequence>
<evidence type="ECO:0000256" key="7">
    <source>
        <dbReference type="ARBA" id="ARBA00022692"/>
    </source>
</evidence>
<dbReference type="CDD" id="cd00082">
    <property type="entry name" value="HisKA"/>
    <property type="match status" value="1"/>
</dbReference>
<dbReference type="PROSITE" id="PS50109">
    <property type="entry name" value="HIS_KIN"/>
    <property type="match status" value="1"/>
</dbReference>
<dbReference type="Gene3D" id="6.10.340.10">
    <property type="match status" value="1"/>
</dbReference>
<keyword evidence="9 12" id="KW-1133">Transmembrane helix</keyword>
<feature type="transmembrane region" description="Helical" evidence="12">
    <location>
        <begin position="6"/>
        <end position="27"/>
    </location>
</feature>
<evidence type="ECO:0000313" key="15">
    <source>
        <dbReference type="EMBL" id="ACA67180.1"/>
    </source>
</evidence>
<dbReference type="KEGG" id="ypy:YPK_0879"/>
<reference evidence="15" key="1">
    <citation type="submission" date="2008-02" db="EMBL/GenBank/DDBJ databases">
        <title>Complete sequence of Yersinia pseudotuberculosis YPIII.</title>
        <authorList>
            <consortium name="US DOE Joint Genome Institute"/>
            <person name="Challacombe J.F."/>
            <person name="Bruce D."/>
            <person name="Detter J.C."/>
            <person name="Green L."/>
            <person name="Land M."/>
            <person name="Munk C."/>
            <person name="Lindler L.E."/>
            <person name="Nikolich M.P."/>
            <person name="Brettin T."/>
        </authorList>
    </citation>
    <scope>NUCLEOTIDE SEQUENCE</scope>
    <source>
        <strain evidence="15">YPIII</strain>
    </source>
</reference>
<dbReference type="EMBL" id="CP000950">
    <property type="protein sequence ID" value="ACA67180.1"/>
    <property type="molecule type" value="Genomic_DNA"/>
</dbReference>
<dbReference type="InterPro" id="IPR005467">
    <property type="entry name" value="His_kinase_dom"/>
</dbReference>
<dbReference type="SUPFAM" id="SSF103190">
    <property type="entry name" value="Sensory domain-like"/>
    <property type="match status" value="1"/>
</dbReference>
<comment type="catalytic activity">
    <reaction evidence="1">
        <text>ATP + protein L-histidine = ADP + protein N-phospho-L-histidine.</text>
        <dbReference type="EC" id="2.7.13.3"/>
    </reaction>
</comment>
<dbReference type="Gene3D" id="3.30.565.10">
    <property type="entry name" value="Histidine kinase-like ATPase, C-terminal domain"/>
    <property type="match status" value="1"/>
</dbReference>
<dbReference type="InterPro" id="IPR003594">
    <property type="entry name" value="HATPase_dom"/>
</dbReference>
<evidence type="ECO:0000256" key="5">
    <source>
        <dbReference type="ARBA" id="ARBA00022553"/>
    </source>
</evidence>
<comment type="subcellular location">
    <subcellularLocation>
        <location evidence="2">Cell membrane</location>
        <topology evidence="2">Multi-pass membrane protein</topology>
    </subcellularLocation>
</comment>
<dbReference type="GO" id="GO:0005886">
    <property type="term" value="C:plasma membrane"/>
    <property type="evidence" value="ECO:0007669"/>
    <property type="project" value="UniProtKB-SubCell"/>
</dbReference>